<evidence type="ECO:0000313" key="2">
    <source>
        <dbReference type="EMBL" id="EDT22161.1"/>
    </source>
</evidence>
<protein>
    <submittedName>
        <fullName evidence="2">Uncharacterized protein</fullName>
    </submittedName>
</protein>
<sequence length="200" mass="22739">MSEFKKIIKDYIHQCDIALEINNENLIDSLVDKIIAIFEVDIPDIKKGQECNIIDLNGDGYSYIADKRKNLILLKNKLEAYSAKLNDGIINNRTMENKEGVNLVVNNTNNNINNNTNNNTNNNLEILFKKAKEEVENNESLSEEEINEVLEKIKEIEKISESDEAKNKKWFKLRPTMEWLGTKGVSVATAVLGLITAVLK</sequence>
<accession>A0AAV3BLM9</accession>
<dbReference type="AlphaFoldDB" id="A0AAV3BLM9"/>
<feature type="coiled-coil region" evidence="1">
    <location>
        <begin position="121"/>
        <end position="152"/>
    </location>
</feature>
<name>A0AAV3BLM9_CLOPF</name>
<dbReference type="EMBL" id="ABDV01000061">
    <property type="protein sequence ID" value="EDT22161.1"/>
    <property type="molecule type" value="Genomic_DNA"/>
</dbReference>
<evidence type="ECO:0000256" key="1">
    <source>
        <dbReference type="SAM" id="Coils"/>
    </source>
</evidence>
<dbReference type="Proteomes" id="UP000004342">
    <property type="component" value="Unassembled WGS sequence"/>
</dbReference>
<keyword evidence="1" id="KW-0175">Coiled coil</keyword>
<feature type="non-terminal residue" evidence="2">
    <location>
        <position position="200"/>
    </location>
</feature>
<proteinExistence type="predicted"/>
<reference evidence="2 3" key="1">
    <citation type="submission" date="2007-07" db="EMBL/GenBank/DDBJ databases">
        <title>Annotation of Clostridium perfringens B str. ATCC 3626.</title>
        <authorList>
            <person name="Paulsen I."/>
            <person name="Sebastian Y."/>
        </authorList>
    </citation>
    <scope>NUCLEOTIDE SEQUENCE [LARGE SCALE GENOMIC DNA]</scope>
    <source>
        <strain evidence="3">B str. ATCC 3626</strain>
    </source>
</reference>
<evidence type="ECO:0000313" key="3">
    <source>
        <dbReference type="Proteomes" id="UP000004342"/>
    </source>
</evidence>
<comment type="caution">
    <text evidence="2">The sequence shown here is derived from an EMBL/GenBank/DDBJ whole genome shotgun (WGS) entry which is preliminary data.</text>
</comment>
<organism evidence="2 3">
    <name type="scientific">Clostridium perfringens B str. ATCC 3626</name>
    <dbReference type="NCBI Taxonomy" id="451754"/>
    <lineage>
        <taxon>Bacteria</taxon>
        <taxon>Bacillati</taxon>
        <taxon>Bacillota</taxon>
        <taxon>Clostridia</taxon>
        <taxon>Eubacteriales</taxon>
        <taxon>Clostridiaceae</taxon>
        <taxon>Clostridium</taxon>
    </lineage>
</organism>
<gene>
    <name evidence="2" type="ORF">AC1_1088</name>
</gene>